<reference evidence="2 5" key="2">
    <citation type="journal article" date="2019" name="Nat. Commun.">
        <title>A new type of DNA phosphorothioation-based antiviral system in archaea.</title>
        <authorList>
            <person name="Xiong L."/>
            <person name="Liu S."/>
            <person name="Chen S."/>
            <person name="Xiao Y."/>
            <person name="Zhu B."/>
            <person name="Gao Y."/>
            <person name="Zhang Y."/>
            <person name="Chen B."/>
            <person name="Luo J."/>
            <person name="Deng Z."/>
            <person name="Chen X."/>
            <person name="Wang L."/>
            <person name="Chen S."/>
        </authorList>
    </citation>
    <scope>NUCLEOTIDE SEQUENCE [LARGE SCALE GENOMIC DNA]</scope>
    <source>
        <strain evidence="2 5">CGMCC 1.10331</strain>
    </source>
</reference>
<feature type="compositionally biased region" description="Basic and acidic residues" evidence="1">
    <location>
        <begin position="147"/>
        <end position="169"/>
    </location>
</feature>
<feature type="region of interest" description="Disordered" evidence="1">
    <location>
        <begin position="140"/>
        <end position="170"/>
    </location>
</feature>
<dbReference type="InterPro" id="IPR052209">
    <property type="entry name" value="CbiZ"/>
</dbReference>
<protein>
    <submittedName>
        <fullName evidence="2">Adenosylcobinamide amidohydrolase</fullName>
    </submittedName>
    <submittedName>
        <fullName evidence="3">Adenosylcobinamide hydrolase</fullName>
    </submittedName>
</protein>
<feature type="compositionally biased region" description="Basic and acidic residues" evidence="1">
    <location>
        <begin position="79"/>
        <end position="101"/>
    </location>
</feature>
<proteinExistence type="predicted"/>
<evidence type="ECO:0000313" key="5">
    <source>
        <dbReference type="Proteomes" id="UP000296733"/>
    </source>
</evidence>
<dbReference type="PANTHER" id="PTHR35336:SF5">
    <property type="entry name" value="ADENOSYLCOBINAMIDE AMIDOHYDROLASE"/>
    <property type="match status" value="1"/>
</dbReference>
<dbReference type="Proteomes" id="UP000296733">
    <property type="component" value="Chromosome"/>
</dbReference>
<dbReference type="GO" id="GO:0016787">
    <property type="term" value="F:hydrolase activity"/>
    <property type="evidence" value="ECO:0007669"/>
    <property type="project" value="UniProtKB-KW"/>
</dbReference>
<reference evidence="3 4" key="1">
    <citation type="submission" date="2016-10" db="EMBL/GenBank/DDBJ databases">
        <authorList>
            <person name="de Groot N.N."/>
        </authorList>
    </citation>
    <scope>NUCLEOTIDE SEQUENCE [LARGE SCALE GENOMIC DNA]</scope>
    <source>
        <strain evidence="3 4">CGMCC 1.10331</strain>
    </source>
</reference>
<gene>
    <name evidence="2" type="ORF">DV707_12480</name>
    <name evidence="3" type="ORF">SAMN04488133_1636</name>
</gene>
<dbReference type="EMBL" id="FNVN01000002">
    <property type="protein sequence ID" value="SEG24645.1"/>
    <property type="molecule type" value="Genomic_DNA"/>
</dbReference>
<keyword evidence="4" id="KW-1185">Reference proteome</keyword>
<evidence type="ECO:0000313" key="4">
    <source>
        <dbReference type="Proteomes" id="UP000236740"/>
    </source>
</evidence>
<sequence length="287" mass="29245">MSGVPDPGDVGADSVFESTVRGEVCRLSRPGTRWLSTGYAGGESVADAAYLLSVPEGWADVDVSGYVRRRLREVGFGGDRSDDDRSGDDRAGGNRGEGRSDDDGDAAPALLTGVSMRHARRARLGPVEAVVTAGVSNPAALPMAADGRSDRNTGGQRGDRSDGDGDRRHAGTVNVVVGTTRSLAPGALANLVAVAAEAKAATLLDRTGFPGTTSDAVLVGCDPGGEPAAFSGSATEVGSAARACVRDALLAALESRYVDEAPPGSVTEAEYGVVTDERADVEAVVDE</sequence>
<organism evidence="3 4">
    <name type="scientific">Halobellus limi</name>
    <dbReference type="NCBI Taxonomy" id="699433"/>
    <lineage>
        <taxon>Archaea</taxon>
        <taxon>Methanobacteriati</taxon>
        <taxon>Methanobacteriota</taxon>
        <taxon>Stenosarchaea group</taxon>
        <taxon>Halobacteria</taxon>
        <taxon>Halobacteriales</taxon>
        <taxon>Haloferacaceae</taxon>
        <taxon>Halobellus</taxon>
    </lineage>
</organism>
<evidence type="ECO:0000313" key="3">
    <source>
        <dbReference type="EMBL" id="SEG24645.1"/>
    </source>
</evidence>
<dbReference type="Pfam" id="PF01955">
    <property type="entry name" value="CbiZ"/>
    <property type="match status" value="1"/>
</dbReference>
<evidence type="ECO:0000256" key="1">
    <source>
        <dbReference type="SAM" id="MobiDB-lite"/>
    </source>
</evidence>
<dbReference type="KEGG" id="hlm:DV707_12480"/>
<accession>A0A1H5YM36</accession>
<dbReference type="Proteomes" id="UP000236740">
    <property type="component" value="Unassembled WGS sequence"/>
</dbReference>
<dbReference type="AlphaFoldDB" id="A0A1H5YM36"/>
<keyword evidence="3" id="KW-0378">Hydrolase</keyword>
<name>A0A1H5YM36_9EURY</name>
<evidence type="ECO:0000313" key="2">
    <source>
        <dbReference type="EMBL" id="QCC48415.1"/>
    </source>
</evidence>
<dbReference type="PANTHER" id="PTHR35336">
    <property type="entry name" value="ADENOSYLCOBINAMIDE AMIDOHYDROLASE"/>
    <property type="match status" value="1"/>
</dbReference>
<dbReference type="InterPro" id="IPR002808">
    <property type="entry name" value="AdoCbi_amidolase"/>
</dbReference>
<feature type="region of interest" description="Disordered" evidence="1">
    <location>
        <begin position="75"/>
        <end position="108"/>
    </location>
</feature>
<dbReference type="EMBL" id="CP031311">
    <property type="protein sequence ID" value="QCC48415.1"/>
    <property type="molecule type" value="Genomic_DNA"/>
</dbReference>